<evidence type="ECO:0000256" key="3">
    <source>
        <dbReference type="ARBA" id="ARBA00005002"/>
    </source>
</evidence>
<protein>
    <recommendedName>
        <fullName evidence="4 12">UDP-3-O-acyl-N-acetylglucosamine deacetylase</fullName>
        <shortName evidence="12">UDP-3-O-acyl-GlcNAc deacetylase</shortName>
        <ecNumber evidence="4 12">3.5.1.108</ecNumber>
    </recommendedName>
    <alternativeName>
        <fullName evidence="12">UDP-3-O-[R-3-hydroxymyristoyl]-N-acetylglucosamine deacetylase</fullName>
    </alternativeName>
</protein>
<feature type="active site" description="Proton donor" evidence="12">
    <location>
        <position position="268"/>
    </location>
</feature>
<dbReference type="Pfam" id="PF03331">
    <property type="entry name" value="LpxC"/>
    <property type="match status" value="1"/>
</dbReference>
<dbReference type="EMBL" id="JBBYXI010000003">
    <property type="protein sequence ID" value="MEN3931326.1"/>
    <property type="molecule type" value="Genomic_DNA"/>
</dbReference>
<feature type="binding site" evidence="12">
    <location>
        <position position="83"/>
    </location>
    <ligand>
        <name>Zn(2+)</name>
        <dbReference type="ChEBI" id="CHEBI:29105"/>
    </ligand>
</feature>
<evidence type="ECO:0000256" key="2">
    <source>
        <dbReference type="ARBA" id="ARBA00002923"/>
    </source>
</evidence>
<evidence type="ECO:0000256" key="4">
    <source>
        <dbReference type="ARBA" id="ARBA00012745"/>
    </source>
</evidence>
<proteinExistence type="inferred from homology"/>
<comment type="pathway">
    <text evidence="3 12">Glycolipid biosynthesis; lipid IV(A) biosynthesis; lipid IV(A) from (3R)-3-hydroxytetradecanoyl-[acyl-carrier-protein] and UDP-N-acetyl-alpha-D-glucosamine: step 2/6.</text>
</comment>
<dbReference type="PANTHER" id="PTHR33694">
    <property type="entry name" value="UDP-3-O-ACYL-N-ACETYLGLUCOSAMINE DEACETYLASE 1, MITOCHONDRIAL-RELATED"/>
    <property type="match status" value="1"/>
</dbReference>
<evidence type="ECO:0000256" key="9">
    <source>
        <dbReference type="ARBA" id="ARBA00022833"/>
    </source>
</evidence>
<keyword evidence="8 12" id="KW-0378">Hydrolase</keyword>
<evidence type="ECO:0000313" key="13">
    <source>
        <dbReference type="EMBL" id="MEN3931326.1"/>
    </source>
</evidence>
<comment type="cofactor">
    <cofactor evidence="1 12">
        <name>Zn(2+)</name>
        <dbReference type="ChEBI" id="CHEBI:29105"/>
    </cofactor>
</comment>
<dbReference type="InterPro" id="IPR004463">
    <property type="entry name" value="UDP-acyl_GlcNac_deAcase"/>
</dbReference>
<comment type="caution">
    <text evidence="13">The sequence shown here is derived from an EMBL/GenBank/DDBJ whole genome shotgun (WGS) entry which is preliminary data.</text>
</comment>
<feature type="binding site" evidence="12">
    <location>
        <position position="245"/>
    </location>
    <ligand>
        <name>Zn(2+)</name>
        <dbReference type="ChEBI" id="CHEBI:29105"/>
    </ligand>
</feature>
<organism evidence="13 14">
    <name type="scientific">Hohaiivirga grylli</name>
    <dbReference type="NCBI Taxonomy" id="3133970"/>
    <lineage>
        <taxon>Bacteria</taxon>
        <taxon>Pseudomonadati</taxon>
        <taxon>Pseudomonadota</taxon>
        <taxon>Alphaproteobacteria</taxon>
        <taxon>Hyphomicrobiales</taxon>
        <taxon>Methylobacteriaceae</taxon>
        <taxon>Hohaiivirga</taxon>
    </lineage>
</organism>
<evidence type="ECO:0000256" key="6">
    <source>
        <dbReference type="ARBA" id="ARBA00022556"/>
    </source>
</evidence>
<dbReference type="InterPro" id="IPR011334">
    <property type="entry name" value="UDP-acyl_GlcNac_deAcase_C"/>
</dbReference>
<dbReference type="EC" id="3.5.1.108" evidence="4 12"/>
<reference evidence="13 14" key="1">
    <citation type="submission" date="2024-04" db="EMBL/GenBank/DDBJ databases">
        <title>A novel species isolated from cricket.</title>
        <authorList>
            <person name="Wang H.-C."/>
        </authorList>
    </citation>
    <scope>NUCLEOTIDE SEQUENCE [LARGE SCALE GENOMIC DNA]</scope>
    <source>
        <strain evidence="13 14">WL0021</strain>
    </source>
</reference>
<keyword evidence="5 12" id="KW-0444">Lipid biosynthesis</keyword>
<dbReference type="GO" id="GO:0103117">
    <property type="term" value="F:UDP-3-O-acyl-N-acetylglucosamine deacetylase activity"/>
    <property type="evidence" value="ECO:0007669"/>
    <property type="project" value="UniProtKB-EC"/>
</dbReference>
<dbReference type="Gene3D" id="3.30.230.20">
    <property type="entry name" value="lpxc deacetylase, domain 1"/>
    <property type="match status" value="1"/>
</dbReference>
<keyword evidence="6 12" id="KW-0441">Lipid A biosynthesis</keyword>
<dbReference type="InterPro" id="IPR020568">
    <property type="entry name" value="Ribosomal_Su5_D2-typ_SF"/>
</dbReference>
<dbReference type="SUPFAM" id="SSF54211">
    <property type="entry name" value="Ribosomal protein S5 domain 2-like"/>
    <property type="match status" value="2"/>
</dbReference>
<evidence type="ECO:0000256" key="7">
    <source>
        <dbReference type="ARBA" id="ARBA00022723"/>
    </source>
</evidence>
<gene>
    <name evidence="12 13" type="primary">lpxC</name>
    <name evidence="13" type="ORF">WJT86_09680</name>
</gene>
<evidence type="ECO:0000256" key="8">
    <source>
        <dbReference type="ARBA" id="ARBA00022801"/>
    </source>
</evidence>
<dbReference type="HAMAP" id="MF_00388">
    <property type="entry name" value="LpxC"/>
    <property type="match status" value="1"/>
</dbReference>
<keyword evidence="10 12" id="KW-0443">Lipid metabolism</keyword>
<dbReference type="Gene3D" id="3.30.1700.10">
    <property type="entry name" value="lpxc deacetylase, domain 2"/>
    <property type="match status" value="1"/>
</dbReference>
<keyword evidence="7 12" id="KW-0479">Metal-binding</keyword>
<dbReference type="InterPro" id="IPR015870">
    <property type="entry name" value="UDP-acyl_N-AcGlcN_deAcase_N"/>
</dbReference>
<feature type="binding site" evidence="12">
    <location>
        <position position="241"/>
    </location>
    <ligand>
        <name>Zn(2+)</name>
        <dbReference type="ChEBI" id="CHEBI:29105"/>
    </ligand>
</feature>
<name>A0ABV0BMA7_9HYPH</name>
<evidence type="ECO:0000256" key="5">
    <source>
        <dbReference type="ARBA" id="ARBA00022516"/>
    </source>
</evidence>
<keyword evidence="9 12" id="KW-0862">Zinc</keyword>
<evidence type="ECO:0000256" key="11">
    <source>
        <dbReference type="ARBA" id="ARBA00024535"/>
    </source>
</evidence>
<comment type="function">
    <text evidence="2 12">Catalyzes the hydrolysis of UDP-3-O-myristoyl-N-acetylglucosamine to form UDP-3-O-myristoylglucosamine and acetate, the committed step in lipid A biosynthesis.</text>
</comment>
<evidence type="ECO:0000256" key="10">
    <source>
        <dbReference type="ARBA" id="ARBA00023098"/>
    </source>
</evidence>
<keyword evidence="14" id="KW-1185">Reference proteome</keyword>
<evidence type="ECO:0000256" key="1">
    <source>
        <dbReference type="ARBA" id="ARBA00001947"/>
    </source>
</evidence>
<comment type="similarity">
    <text evidence="12">Belongs to the LpxC family.</text>
</comment>
<sequence>MKQTYQTTLQSPVALSGIGVHSGQEVRIVLHPADANHGIKFLRTGLSNNRERLIEARHVTVSATALCTVVGDEEAGSVSTIEHLMAAFTGLGVDNVLVEIDGPEMPILDGSSAPFVEAIDQVGLVEQSAGRRYVKVLRPVRVENGKAFSELLPNDRGFRLDVDIDFETSVIGRQRMVVDLSPSVFRKEISKARTFGFMSDVEKLWKIGFAKGSSLENSIAIDGDKILNPEGLRYADEFVRHKLLDAVGDLSLAGLPLLGTYRSYCGGHKMNFLVLEALFADRSNYTIVEVPAAREKVMLEARSARVAPAYAPEMR</sequence>
<dbReference type="PANTHER" id="PTHR33694:SF1">
    <property type="entry name" value="UDP-3-O-ACYL-N-ACETYLGLUCOSAMINE DEACETYLASE 1, MITOCHONDRIAL-RELATED"/>
    <property type="match status" value="1"/>
</dbReference>
<dbReference type="RefSeq" id="WP_346337568.1">
    <property type="nucleotide sequence ID" value="NZ_JBBYXI010000003.1"/>
</dbReference>
<evidence type="ECO:0000313" key="14">
    <source>
        <dbReference type="Proteomes" id="UP001418637"/>
    </source>
</evidence>
<dbReference type="Proteomes" id="UP001418637">
    <property type="component" value="Unassembled WGS sequence"/>
</dbReference>
<comment type="catalytic activity">
    <reaction evidence="11 12">
        <text>a UDP-3-O-[(3R)-3-hydroxyacyl]-N-acetyl-alpha-D-glucosamine + H2O = a UDP-3-O-[(3R)-3-hydroxyacyl]-alpha-D-glucosamine + acetate</text>
        <dbReference type="Rhea" id="RHEA:67816"/>
        <dbReference type="ChEBI" id="CHEBI:15377"/>
        <dbReference type="ChEBI" id="CHEBI:30089"/>
        <dbReference type="ChEBI" id="CHEBI:137740"/>
        <dbReference type="ChEBI" id="CHEBI:173225"/>
        <dbReference type="EC" id="3.5.1.108"/>
    </reaction>
</comment>
<evidence type="ECO:0000256" key="12">
    <source>
        <dbReference type="HAMAP-Rule" id="MF_00388"/>
    </source>
</evidence>
<accession>A0ABV0BMA7</accession>
<dbReference type="NCBIfam" id="TIGR00325">
    <property type="entry name" value="lpxC"/>
    <property type="match status" value="1"/>
</dbReference>